<feature type="signal peptide" evidence="3">
    <location>
        <begin position="1"/>
        <end position="20"/>
    </location>
</feature>
<keyword evidence="5" id="KW-1185">Reference proteome</keyword>
<sequence length="928" mass="102186">MKESLLAILFLSIQCSPSTSLSGLSILNSASNKVGYLNSGLGMISRSKNVNAASQMLRGEDDAAVRESLAQAVTTLAVLDIGGGALVPVTQHIIDTITTDSAFKATRDAWGVYREGLEETFKQNFKRLPESAVKRLLTNKKNQVLNAFETDLGKVHNLPKYSKTMKYINRAKRWFRAKTAAKVLGPLFDCIGIGVNSWALHTAIRDCNDNPRTCNKGAIASASLGIVSGVVGVGVFVATLVVSSSVSAVLGPVGALVSFTLAICATLIELFYKPPVDEEEIRRRKTFQMIQVLESYSRRQLYSANNFMAYNKITRGDLYVVNQGQLPLWIDKNDNLKFGKSESENPREIVYYHGSCESGYNWPGHPHGGFMPTNGKGNPRRCPLLVDGKNIEAGDVANDDDDYVGYGFYGFTTNARNLKGYELLQPDQDYNGSIILVNTDAVQSSELKKEDLDEPLRSIEIDTAKKGNYEAYDDVVALGNMKNLDSSAKVTIRTGLGNDVLNIDGFIGQEGDRLDAELGPGFNTLSFLGMSENISEISGMTYNADDGTVHLYLTGIGLLRVGVVKPVSVLGASPFIADMIHLFAHEKAENGDDFTVVKFKGKGVYVIEINKVARLSFVPHFKIIDTTDNGQEGKNKCQNHYPHLSLLTFHMSAVANDILYNGTHINIYGKGLGEKKRKRDTTDTVDNSHVSPLSRRCSGEPEDGSHPIGGRNGKRLLLTVSFHTKCPGKVEADNEYGGCVMKTRLVSELDSVFFDGESLSSNFGEDVQSSQPRLWKADVCILKCPQRQVTRSTTINLGRGTDYLVIKNDLFIDPCGIDGEESDMILKRKDGDTWELEFTGEHDKFTGSGKKHLLKGVKWIVNEYGHKIVDLEEVREDVINLFDEYTRKTAMDIGNQVRREQTDEVADTLTECLQNQTAQGLANICKKD</sequence>
<keyword evidence="2" id="KW-0812">Transmembrane</keyword>
<proteinExistence type="predicted"/>
<evidence type="ECO:0000256" key="1">
    <source>
        <dbReference type="SAM" id="MobiDB-lite"/>
    </source>
</evidence>
<evidence type="ECO:0000313" key="4">
    <source>
        <dbReference type="EMBL" id="CAH3110979.1"/>
    </source>
</evidence>
<evidence type="ECO:0000313" key="5">
    <source>
        <dbReference type="Proteomes" id="UP001159405"/>
    </source>
</evidence>
<comment type="caution">
    <text evidence="4">The sequence shown here is derived from an EMBL/GenBank/DDBJ whole genome shotgun (WGS) entry which is preliminary data.</text>
</comment>
<feature type="chain" id="PRO_5046022934" evidence="3">
    <location>
        <begin position="21"/>
        <end position="928"/>
    </location>
</feature>
<evidence type="ECO:0000256" key="3">
    <source>
        <dbReference type="SAM" id="SignalP"/>
    </source>
</evidence>
<organism evidence="4 5">
    <name type="scientific">Porites lobata</name>
    <dbReference type="NCBI Taxonomy" id="104759"/>
    <lineage>
        <taxon>Eukaryota</taxon>
        <taxon>Metazoa</taxon>
        <taxon>Cnidaria</taxon>
        <taxon>Anthozoa</taxon>
        <taxon>Hexacorallia</taxon>
        <taxon>Scleractinia</taxon>
        <taxon>Fungiina</taxon>
        <taxon>Poritidae</taxon>
        <taxon>Porites</taxon>
    </lineage>
</organism>
<name>A0ABN8NK76_9CNID</name>
<dbReference type="EMBL" id="CALNXK010000023">
    <property type="protein sequence ID" value="CAH3110979.1"/>
    <property type="molecule type" value="Genomic_DNA"/>
</dbReference>
<feature type="region of interest" description="Disordered" evidence="1">
    <location>
        <begin position="676"/>
        <end position="711"/>
    </location>
</feature>
<gene>
    <name evidence="4" type="ORF">PLOB_00019770</name>
</gene>
<keyword evidence="2" id="KW-0472">Membrane</keyword>
<protein>
    <submittedName>
        <fullName evidence="4">Uncharacterized protein</fullName>
    </submittedName>
</protein>
<reference evidence="4 5" key="1">
    <citation type="submission" date="2022-05" db="EMBL/GenBank/DDBJ databases">
        <authorList>
            <consortium name="Genoscope - CEA"/>
            <person name="William W."/>
        </authorList>
    </citation>
    <scope>NUCLEOTIDE SEQUENCE [LARGE SCALE GENOMIC DNA]</scope>
</reference>
<evidence type="ECO:0000256" key="2">
    <source>
        <dbReference type="SAM" id="Phobius"/>
    </source>
</evidence>
<keyword evidence="3" id="KW-0732">Signal</keyword>
<feature type="transmembrane region" description="Helical" evidence="2">
    <location>
        <begin position="218"/>
        <end position="242"/>
    </location>
</feature>
<feature type="transmembrane region" description="Helical" evidence="2">
    <location>
        <begin position="249"/>
        <end position="272"/>
    </location>
</feature>
<keyword evidence="2" id="KW-1133">Transmembrane helix</keyword>
<accession>A0ABN8NK76</accession>
<dbReference type="Proteomes" id="UP001159405">
    <property type="component" value="Unassembled WGS sequence"/>
</dbReference>